<gene>
    <name evidence="2" type="ORF">F4U95_02505</name>
    <name evidence="1" type="ORF">F4U96_02505</name>
</gene>
<comment type="caution">
    <text evidence="2">The sequence shown here is derived from an EMBL/GenBank/DDBJ whole genome shotgun (WGS) entry which is preliminary data.</text>
</comment>
<keyword evidence="4" id="KW-1185">Reference proteome</keyword>
<dbReference type="Proteomes" id="UP000326364">
    <property type="component" value="Unassembled WGS sequence"/>
</dbReference>
<evidence type="ECO:0000313" key="4">
    <source>
        <dbReference type="Proteomes" id="UP000326364"/>
    </source>
</evidence>
<dbReference type="AlphaFoldDB" id="A0A5J5I6T0"/>
<dbReference type="EMBL" id="VYQB01000002">
    <property type="protein sequence ID" value="KAA9020570.1"/>
    <property type="molecule type" value="Genomic_DNA"/>
</dbReference>
<evidence type="ECO:0000313" key="1">
    <source>
        <dbReference type="EMBL" id="KAA9020570.1"/>
    </source>
</evidence>
<organism evidence="2 3">
    <name type="scientific">Sphingobium limneticum</name>
    <dbReference type="NCBI Taxonomy" id="1007511"/>
    <lineage>
        <taxon>Bacteria</taxon>
        <taxon>Pseudomonadati</taxon>
        <taxon>Pseudomonadota</taxon>
        <taxon>Alphaproteobacteria</taxon>
        <taxon>Sphingomonadales</taxon>
        <taxon>Sphingomonadaceae</taxon>
        <taxon>Sphingobium</taxon>
    </lineage>
</organism>
<proteinExistence type="predicted"/>
<dbReference type="EMBL" id="VYQA01000002">
    <property type="protein sequence ID" value="KAA9032896.1"/>
    <property type="molecule type" value="Genomic_DNA"/>
</dbReference>
<dbReference type="RefSeq" id="WP_150424458.1">
    <property type="nucleotide sequence ID" value="NZ_VYQA01000002.1"/>
</dbReference>
<dbReference type="Proteomes" id="UP000325933">
    <property type="component" value="Unassembled WGS sequence"/>
</dbReference>
<accession>A0A5J5I6T0</accession>
<reference evidence="3 4" key="1">
    <citation type="submission" date="2019-09" db="EMBL/GenBank/DDBJ databases">
        <authorList>
            <person name="Feng G."/>
        </authorList>
    </citation>
    <scope>NUCLEOTIDE SEQUENCE [LARGE SCALE GENOMIC DNA]</scope>
    <source>
        <strain evidence="2 3">KACC 19283</strain>
        <strain evidence="1 4">KACC 19284</strain>
    </source>
</reference>
<sequence length="81" mass="9257">MAIGALLFSLALATSTQGTLSENNSGEQTEQVSCRYIVNSHSFRNSRIKTCETILQWQAYDKMKRDEDRFRMALRASAPRR</sequence>
<evidence type="ECO:0000313" key="3">
    <source>
        <dbReference type="Proteomes" id="UP000325933"/>
    </source>
</evidence>
<protein>
    <submittedName>
        <fullName evidence="2">Uncharacterized protein</fullName>
    </submittedName>
</protein>
<name>A0A5J5I6T0_9SPHN</name>
<evidence type="ECO:0000313" key="2">
    <source>
        <dbReference type="EMBL" id="KAA9032896.1"/>
    </source>
</evidence>